<dbReference type="Proteomes" id="UP000326367">
    <property type="component" value="Unassembled WGS sequence"/>
</dbReference>
<proteinExistence type="predicted"/>
<gene>
    <name evidence="1" type="ORF">FJU31_04020</name>
</gene>
<evidence type="ECO:0008006" key="3">
    <source>
        <dbReference type="Google" id="ProtNLM"/>
    </source>
</evidence>
<organism evidence="1 2">
    <name type="scientific">Stenotrophomonas cyclobalanopsidis</name>
    <dbReference type="NCBI Taxonomy" id="2771362"/>
    <lineage>
        <taxon>Bacteria</taxon>
        <taxon>Pseudomonadati</taxon>
        <taxon>Pseudomonadota</taxon>
        <taxon>Gammaproteobacteria</taxon>
        <taxon>Lysobacterales</taxon>
        <taxon>Lysobacteraceae</taxon>
        <taxon>Stenotrophomonas</taxon>
    </lineage>
</organism>
<keyword evidence="2" id="KW-1185">Reference proteome</keyword>
<comment type="caution">
    <text evidence="1">The sequence shown here is derived from an EMBL/GenBank/DDBJ whole genome shotgun (WGS) entry which is preliminary data.</text>
</comment>
<protein>
    <recommendedName>
        <fullName evidence="3">Virion structural protein</fullName>
    </recommendedName>
</protein>
<reference evidence="1 2" key="1">
    <citation type="journal article" date="2020" name="Antonie Van Leeuwenhoek">
        <title>Stenotrophomonas cyclobalanopsidis sp. nov., isolated from the leaf spot disease of Cyclobalanopsis patelliformis.</title>
        <authorList>
            <person name="Bian D.R."/>
            <person name="Xue H."/>
            <person name="Piao C.G."/>
            <person name="Li Y."/>
        </authorList>
    </citation>
    <scope>NUCLEOTIDE SEQUENCE [LARGE SCALE GENOMIC DNA]</scope>
    <source>
        <strain evidence="1 2">TPQG1-4</strain>
    </source>
</reference>
<sequence length="331" mass="35448">MATIFKSTDSGAPQLSGQAGSLVALLDAVLVDGYGTGVDRRSGAGWTKALSGLNKRAYRNNAVSGTGFYLQVEDPGPSGTGQIAFVRGYSAMTAFDTGLQPTPTATSRENGVLIAKSSELDGDSRRWIAIADSRIIYLFINPWPSANYYHPYFFGDYISYKAGDSNNWCVGNGGLTTFTSSIDYDQHIFTTANTYGSFDVSRPALYLPSTAASSTSAAPGFLVGGYREGSWNAWGGNNRYASPYPDPVGQGLLFNPIQIFESAIQPRGQLPGIIAPLHDRPLPPLVSQAAGQGFGDATTLFAVNFTGEIWRGASERQEGQVIFLEGGDWWQ</sequence>
<evidence type="ECO:0000313" key="2">
    <source>
        <dbReference type="Proteomes" id="UP000326367"/>
    </source>
</evidence>
<dbReference type="RefSeq" id="WP_150453584.1">
    <property type="nucleotide sequence ID" value="NZ_VYKI01000003.1"/>
</dbReference>
<name>A0ABQ6T458_9GAMM</name>
<dbReference type="EMBL" id="VYKI01000003">
    <property type="protein sequence ID" value="KAA9003478.1"/>
    <property type="molecule type" value="Genomic_DNA"/>
</dbReference>
<accession>A0ABQ6T458</accession>
<evidence type="ECO:0000313" key="1">
    <source>
        <dbReference type="EMBL" id="KAA9003478.1"/>
    </source>
</evidence>